<dbReference type="Proteomes" id="UP000018227">
    <property type="component" value="Unassembled WGS sequence"/>
</dbReference>
<dbReference type="STRING" id="592026.GCWU0000282_002202"/>
<reference evidence="2 3" key="1">
    <citation type="submission" date="2013-06" db="EMBL/GenBank/DDBJ databases">
        <authorList>
            <person name="Weinstock G."/>
            <person name="Sodergren E."/>
            <person name="Clifton S."/>
            <person name="Fulton L."/>
            <person name="Fulton B."/>
            <person name="Courtney L."/>
            <person name="Fronick C."/>
            <person name="Harrison M."/>
            <person name="Strong C."/>
            <person name="Farmer C."/>
            <person name="Delahaunty K."/>
            <person name="Markovic C."/>
            <person name="Hall O."/>
            <person name="Minx P."/>
            <person name="Tomlinson C."/>
            <person name="Mitreva M."/>
            <person name="Nelson J."/>
            <person name="Hou S."/>
            <person name="Wollam A."/>
            <person name="Pepin K.H."/>
            <person name="Johnson M."/>
            <person name="Bhonagiri V."/>
            <person name="Nash W.E."/>
            <person name="Warren W."/>
            <person name="Chinwalla A."/>
            <person name="Mardis E.R."/>
            <person name="Wilson R.K."/>
        </authorList>
    </citation>
    <scope>NUCLEOTIDE SEQUENCE [LARGE SCALE GENOMIC DNA]</scope>
    <source>
        <strain evidence="2 3">ATCC 51271</strain>
    </source>
</reference>
<protein>
    <submittedName>
        <fullName evidence="2">Uncharacterized protein</fullName>
    </submittedName>
</protein>
<keyword evidence="3" id="KW-1185">Reference proteome</keyword>
<organism evidence="2 3">
    <name type="scientific">Catonella morbi ATCC 51271</name>
    <dbReference type="NCBI Taxonomy" id="592026"/>
    <lineage>
        <taxon>Bacteria</taxon>
        <taxon>Bacillati</taxon>
        <taxon>Bacillota</taxon>
        <taxon>Clostridia</taxon>
        <taxon>Lachnospirales</taxon>
        <taxon>Lachnospiraceae</taxon>
        <taxon>Catonella</taxon>
    </lineage>
</organism>
<dbReference type="Gene3D" id="3.30.565.60">
    <property type="match status" value="1"/>
</dbReference>
<name>V2Z6R8_9FIRM</name>
<comment type="caution">
    <text evidence="2">The sequence shown here is derived from an EMBL/GenBank/DDBJ whole genome shotgun (WGS) entry which is preliminary data.</text>
</comment>
<sequence>MSSSGDWSGNLFDFFFRVNSKIAKDIKKTFKLEGITRVDDTPVHKAVREALVNCLVNTDYFLPCGVVIKKEDDKLVMENPGSIRTGKKQMLRGGISDPRNKTLMKMFNMIGIGERAGSGIPDIYNVWENEGWDTPVVEESYNPDRTRLSLEFAKKQAKKTSKENKRR</sequence>
<dbReference type="PANTHER" id="PTHR30595">
    <property type="entry name" value="GLPR-RELATED TRANSCRIPTIONAL REPRESSOR"/>
    <property type="match status" value="1"/>
</dbReference>
<dbReference type="PANTHER" id="PTHR30595:SF6">
    <property type="entry name" value="SCHLAFEN ALBA-2 DOMAIN-CONTAINING PROTEIN"/>
    <property type="match status" value="1"/>
</dbReference>
<dbReference type="EMBL" id="ACIL03000014">
    <property type="protein sequence ID" value="ESL02610.1"/>
    <property type="molecule type" value="Genomic_DNA"/>
</dbReference>
<dbReference type="AlphaFoldDB" id="V2Z6R8"/>
<evidence type="ECO:0000256" key="1">
    <source>
        <dbReference type="SAM" id="MobiDB-lite"/>
    </source>
</evidence>
<dbReference type="InterPro" id="IPR038475">
    <property type="entry name" value="RecG_C_sf"/>
</dbReference>
<accession>V2Z6R8</accession>
<feature type="region of interest" description="Disordered" evidence="1">
    <location>
        <begin position="148"/>
        <end position="167"/>
    </location>
</feature>
<dbReference type="Pfam" id="PF13749">
    <property type="entry name" value="HATPase_c_4"/>
    <property type="match status" value="1"/>
</dbReference>
<dbReference type="eggNOG" id="COG2865">
    <property type="taxonomic scope" value="Bacteria"/>
</dbReference>
<evidence type="ECO:0000313" key="3">
    <source>
        <dbReference type="Proteomes" id="UP000018227"/>
    </source>
</evidence>
<proteinExistence type="predicted"/>
<dbReference type="HOGENOM" id="CLU_1591594_0_0_9"/>
<evidence type="ECO:0000313" key="2">
    <source>
        <dbReference type="EMBL" id="ESL02610.1"/>
    </source>
</evidence>
<gene>
    <name evidence="2" type="ORF">GCWU0000282_002202</name>
</gene>